<dbReference type="PANTHER" id="PTHR43821">
    <property type="entry name" value="NAD(P)H NITROREDUCTASE YDJA-RELATED"/>
    <property type="match status" value="1"/>
</dbReference>
<evidence type="ECO:0000256" key="3">
    <source>
        <dbReference type="ARBA" id="ARBA00022643"/>
    </source>
</evidence>
<evidence type="ECO:0000256" key="7">
    <source>
        <dbReference type="PIRNR" id="PIRNR000232"/>
    </source>
</evidence>
<dbReference type="EMBL" id="CP012160">
    <property type="protein sequence ID" value="AKS46897.1"/>
    <property type="molecule type" value="Genomic_DNA"/>
</dbReference>
<dbReference type="EC" id="1.-.-.-" evidence="7"/>
<sequence length="215" mass="23418">MFLPDLAERTPNNYLFGTSLETPMPDRNQAALDFLLTRRSRPAKTLRAPVPDRATLEVLLTAAARTPDHGKLEPWRFIVLEKPALTRLAAMIPARAAALEIPEDKLDKAVAQYRDADLAVVVVDSPVASEKVPQIEQTYSSGAVCLSLLNAALAAGWGANWLSGWASHDAVFCKDGLGLEPHERIAGLIHLGTETSAPPERPRPDLSQKVVWVSE</sequence>
<evidence type="ECO:0000313" key="11">
    <source>
        <dbReference type="Proteomes" id="UP000067444"/>
    </source>
</evidence>
<dbReference type="SUPFAM" id="SSF55469">
    <property type="entry name" value="FMN-dependent nitroreductase-like"/>
    <property type="match status" value="1"/>
</dbReference>
<dbReference type="InterPro" id="IPR000415">
    <property type="entry name" value="Nitroreductase-like"/>
</dbReference>
<dbReference type="CDD" id="cd02135">
    <property type="entry name" value="YdjA-like"/>
    <property type="match status" value="1"/>
</dbReference>
<evidence type="ECO:0000256" key="8">
    <source>
        <dbReference type="PIRSR" id="PIRSR000232-1"/>
    </source>
</evidence>
<feature type="binding site" evidence="8">
    <location>
        <position position="69"/>
    </location>
    <ligand>
        <name>FMN</name>
        <dbReference type="ChEBI" id="CHEBI:58210"/>
        <note>ligand shared between dimeric partners</note>
    </ligand>
</feature>
<keyword evidence="4 7" id="KW-0521">NADP</keyword>
<feature type="domain" description="Nitroreductase" evidence="9">
    <location>
        <begin position="38"/>
        <end position="192"/>
    </location>
</feature>
<evidence type="ECO:0000313" key="10">
    <source>
        <dbReference type="EMBL" id="AKS46897.1"/>
    </source>
</evidence>
<organism evidence="10 11">
    <name type="scientific">Octadecabacter temperatus</name>
    <dbReference type="NCBI Taxonomy" id="1458307"/>
    <lineage>
        <taxon>Bacteria</taxon>
        <taxon>Pseudomonadati</taxon>
        <taxon>Pseudomonadota</taxon>
        <taxon>Alphaproteobacteria</taxon>
        <taxon>Rhodobacterales</taxon>
        <taxon>Roseobacteraceae</taxon>
        <taxon>Octadecabacter</taxon>
    </lineage>
</organism>
<accession>A0A0K0Y7Q7</accession>
<gene>
    <name evidence="10" type="primary">ydjA</name>
    <name evidence="10" type="ORF">OSB_23610</name>
</gene>
<dbReference type="PANTHER" id="PTHR43821:SF1">
    <property type="entry name" value="NAD(P)H NITROREDUCTASE YDJA-RELATED"/>
    <property type="match status" value="1"/>
</dbReference>
<feature type="binding site" description="in other chain" evidence="8">
    <location>
        <begin position="161"/>
        <end position="163"/>
    </location>
    <ligand>
        <name>FMN</name>
        <dbReference type="ChEBI" id="CHEBI:58210"/>
        <note>ligand shared between dimeric partners</note>
    </ligand>
</feature>
<feature type="binding site" evidence="8">
    <location>
        <position position="65"/>
    </location>
    <ligand>
        <name>FMN</name>
        <dbReference type="ChEBI" id="CHEBI:58210"/>
        <note>ligand shared between dimeric partners</note>
    </ligand>
</feature>
<proteinExistence type="inferred from homology"/>
<keyword evidence="6 7" id="KW-0520">NAD</keyword>
<dbReference type="Pfam" id="PF00881">
    <property type="entry name" value="Nitroreductase"/>
    <property type="match status" value="1"/>
</dbReference>
<dbReference type="Proteomes" id="UP000067444">
    <property type="component" value="Chromosome"/>
</dbReference>
<keyword evidence="3 7" id="KW-0288">FMN</keyword>
<dbReference type="Gene3D" id="3.40.109.10">
    <property type="entry name" value="NADH Oxidase"/>
    <property type="match status" value="1"/>
</dbReference>
<keyword evidence="5 7" id="KW-0560">Oxidoreductase</keyword>
<keyword evidence="2 7" id="KW-0285">Flavoprotein</keyword>
<evidence type="ECO:0000256" key="5">
    <source>
        <dbReference type="ARBA" id="ARBA00023002"/>
    </source>
</evidence>
<dbReference type="PIRSF" id="PIRSF000232">
    <property type="entry name" value="YdjA"/>
    <property type="match status" value="1"/>
</dbReference>
<evidence type="ECO:0000256" key="4">
    <source>
        <dbReference type="ARBA" id="ARBA00022857"/>
    </source>
</evidence>
<dbReference type="InterPro" id="IPR052530">
    <property type="entry name" value="NAD(P)H_nitroreductase"/>
</dbReference>
<dbReference type="PATRIC" id="fig|1458307.3.peg.2380"/>
<dbReference type="InterPro" id="IPR026021">
    <property type="entry name" value="YdjA-like"/>
</dbReference>
<comment type="cofactor">
    <cofactor evidence="8">
        <name>FMN</name>
        <dbReference type="ChEBI" id="CHEBI:58210"/>
    </cofactor>
    <text evidence="8">Binds 1 FMN per subunit.</text>
</comment>
<dbReference type="InterPro" id="IPR029479">
    <property type="entry name" value="Nitroreductase"/>
</dbReference>
<comment type="similarity">
    <text evidence="1 7">Belongs to the nitroreductase family.</text>
</comment>
<dbReference type="STRING" id="1458307.OSB_23610"/>
<name>A0A0K0Y7Q7_9RHOB</name>
<protein>
    <recommendedName>
        <fullName evidence="7">Putative NAD(P)H nitroreductase</fullName>
        <ecNumber evidence="7">1.-.-.-</ecNumber>
    </recommendedName>
</protein>
<reference evidence="10 11" key="1">
    <citation type="journal article" date="2015" name="Genome Announc.">
        <title>Closed Genome Sequence of Octadecabacter temperatus SB1, the First Mesophilic Species of the Genus Octadecabacter.</title>
        <authorList>
            <person name="Voget S."/>
            <person name="Billerbeck S."/>
            <person name="Simon M."/>
            <person name="Daniel R."/>
        </authorList>
    </citation>
    <scope>NUCLEOTIDE SEQUENCE [LARGE SCALE GENOMIC DNA]</scope>
    <source>
        <strain evidence="10 11">SB1</strain>
    </source>
</reference>
<dbReference type="KEGG" id="otm:OSB_23610"/>
<keyword evidence="11" id="KW-1185">Reference proteome</keyword>
<dbReference type="GO" id="GO:0016491">
    <property type="term" value="F:oxidoreductase activity"/>
    <property type="evidence" value="ECO:0007669"/>
    <property type="project" value="UniProtKB-UniRule"/>
</dbReference>
<evidence type="ECO:0000256" key="1">
    <source>
        <dbReference type="ARBA" id="ARBA00007118"/>
    </source>
</evidence>
<dbReference type="AlphaFoldDB" id="A0A0K0Y7Q7"/>
<feature type="binding site" description="in other chain" evidence="8">
    <location>
        <begin position="38"/>
        <end position="40"/>
    </location>
    <ligand>
        <name>FMN</name>
        <dbReference type="ChEBI" id="CHEBI:58210"/>
        <note>ligand shared between dimeric partners</note>
    </ligand>
</feature>
<evidence type="ECO:0000256" key="2">
    <source>
        <dbReference type="ARBA" id="ARBA00022630"/>
    </source>
</evidence>
<evidence type="ECO:0000256" key="6">
    <source>
        <dbReference type="ARBA" id="ARBA00023027"/>
    </source>
</evidence>
<evidence type="ECO:0000259" key="9">
    <source>
        <dbReference type="Pfam" id="PF00881"/>
    </source>
</evidence>